<keyword evidence="7" id="KW-0819">tRNA processing</keyword>
<keyword evidence="4 11" id="KW-0853">WD repeat</keyword>
<dbReference type="Gene3D" id="2.130.10.10">
    <property type="entry name" value="YVTN repeat-like/Quinoprotein amine dehydrogenase"/>
    <property type="match status" value="1"/>
</dbReference>
<dbReference type="PANTHER" id="PTHR14085">
    <property type="entry name" value="WD-REPEAT PROTEIN BING4"/>
    <property type="match status" value="1"/>
</dbReference>
<dbReference type="GO" id="GO:0017150">
    <property type="term" value="F:tRNA dihydrouridine synthase activity"/>
    <property type="evidence" value="ECO:0007669"/>
    <property type="project" value="InterPro"/>
</dbReference>
<keyword evidence="3" id="KW-0698">rRNA processing</keyword>
<dbReference type="OrthoDB" id="10251154at2759"/>
<keyword evidence="10" id="KW-0539">Nucleus</keyword>
<keyword evidence="9" id="KW-0560">Oxidoreductase</keyword>
<dbReference type="InterPro" id="IPR012952">
    <property type="entry name" value="BING4_C_dom"/>
</dbReference>
<keyword evidence="8" id="KW-0677">Repeat</keyword>
<evidence type="ECO:0000256" key="10">
    <source>
        <dbReference type="ARBA" id="ARBA00023242"/>
    </source>
</evidence>
<evidence type="ECO:0000256" key="5">
    <source>
        <dbReference type="ARBA" id="ARBA00022630"/>
    </source>
</evidence>
<feature type="repeat" description="WD" evidence="11">
    <location>
        <begin position="270"/>
        <end position="311"/>
    </location>
</feature>
<comment type="cofactor">
    <cofactor evidence="1">
        <name>FMN</name>
        <dbReference type="ChEBI" id="CHEBI:58210"/>
    </cofactor>
</comment>
<evidence type="ECO:0000256" key="7">
    <source>
        <dbReference type="ARBA" id="ARBA00022694"/>
    </source>
</evidence>
<feature type="compositionally biased region" description="Basic and acidic residues" evidence="12">
    <location>
        <begin position="438"/>
        <end position="471"/>
    </location>
</feature>
<dbReference type="GO" id="GO:0000462">
    <property type="term" value="P:maturation of SSU-rRNA from tricistronic rRNA transcript (SSU-rRNA, 5.8S rRNA, LSU-rRNA)"/>
    <property type="evidence" value="ECO:0007669"/>
    <property type="project" value="TreeGrafter"/>
</dbReference>
<dbReference type="GO" id="GO:0050660">
    <property type="term" value="F:flavin adenine dinucleotide binding"/>
    <property type="evidence" value="ECO:0007669"/>
    <property type="project" value="InterPro"/>
</dbReference>
<keyword evidence="6" id="KW-0288">FMN</keyword>
<evidence type="ECO:0000256" key="1">
    <source>
        <dbReference type="ARBA" id="ARBA00001917"/>
    </source>
</evidence>
<dbReference type="AlphaFoldDB" id="A0A2P6TPH8"/>
<evidence type="ECO:0000256" key="12">
    <source>
        <dbReference type="SAM" id="MobiDB-lite"/>
    </source>
</evidence>
<evidence type="ECO:0000256" key="11">
    <source>
        <dbReference type="PROSITE-ProRule" id="PRU00221"/>
    </source>
</evidence>
<evidence type="ECO:0000313" key="15">
    <source>
        <dbReference type="Proteomes" id="UP000239899"/>
    </source>
</evidence>
<evidence type="ECO:0000256" key="3">
    <source>
        <dbReference type="ARBA" id="ARBA00022552"/>
    </source>
</evidence>
<dbReference type="PROSITE" id="PS01136">
    <property type="entry name" value="UPF0034"/>
    <property type="match status" value="1"/>
</dbReference>
<dbReference type="InterPro" id="IPR036322">
    <property type="entry name" value="WD40_repeat_dom_sf"/>
</dbReference>
<dbReference type="Pfam" id="PF00400">
    <property type="entry name" value="WD40"/>
    <property type="match status" value="1"/>
</dbReference>
<dbReference type="Pfam" id="PF01207">
    <property type="entry name" value="Dus"/>
    <property type="match status" value="1"/>
</dbReference>
<dbReference type="InterPro" id="IPR015943">
    <property type="entry name" value="WD40/YVTN_repeat-like_dom_sf"/>
</dbReference>
<evidence type="ECO:0000256" key="2">
    <source>
        <dbReference type="ARBA" id="ARBA00004604"/>
    </source>
</evidence>
<dbReference type="PROSITE" id="PS50082">
    <property type="entry name" value="WD_REPEATS_2"/>
    <property type="match status" value="1"/>
</dbReference>
<evidence type="ECO:0000256" key="9">
    <source>
        <dbReference type="ARBA" id="ARBA00023002"/>
    </source>
</evidence>
<evidence type="ECO:0000256" key="4">
    <source>
        <dbReference type="ARBA" id="ARBA00022574"/>
    </source>
</evidence>
<protein>
    <submittedName>
        <fullName evidence="14">WD40 repeat</fullName>
    </submittedName>
</protein>
<dbReference type="EMBL" id="LHPG02000009">
    <property type="protein sequence ID" value="PRW55933.1"/>
    <property type="molecule type" value="Genomic_DNA"/>
</dbReference>
<sequence>MEAGREGQPPPGKKRKGPEAAIAAKYRRGPEVATRRIEDKKLKGKLRYTERLVADAQQAAAKVEEWLLPAEAGELEAEGMERTWRFSQADIAQAVEAGAARKAFDLQLPALGPYSLAFTRSGRHMLLAGRKGHLALMDWQRHRLVCEVQVKETVHDACFLHNEQFFAAAQKRYTYIYDKRGLEVHCLEDTTEATRLEFLPHHFLLSSVGSTGVLRYQDTSTGRIVATHRTKQGPCDVMRQNPWNAVLCLGHGNGTVTMWTPNITTPVVRMLCHHGPVRSLAVDGSGRHMVTTGADGQVKVWDLRTFQPLHAYYSPSPAEWCDISQRGMLAVGYGRRIQVWKDALSGKQQSPYMTHRLAGGTLRNFRFVPYEDVLGIGHSGGMSTMLVPGAGEPNFDSFVANPYQTDKQRKEAEVHMLLDKLQPEMITLDPSSVTQVVREPREVQKEKQAAAEEANRARQAERRAKNEEKTKMKGKNKPSRRQGKKQANIIEERKPAIKARMREQGVAAEHGHKRERQEPAVPDGVPRALHRFFKKSAGMLHGARVALGRRVQRAGRSTWAASGADSAAAAAAPAPVAEQPPLEQQQAPKQQQQAPKPLVLEPLTSEQLERNAAIVERLRGQLILAPLTRGNHLPFRRLCADFGAEVLFSEMAFARPLLKGDRKERAMLRRADNEKTYGVQFATNQISEGVGAAEAAAEAGADFVDLNVGCPIYEATRRGLGAALLRKPAKLAKLVNGIALKSPLPLTVKIRLGENDDKINVEEVVGLLQAAGAAAVTVHGRTMLQRYKRPASWELIERVARMHSVPVVGNGDVLTHYEARRRMDSHGCHAVMVGRGALIKPWLFWEHKEGRELAPTAAERVAIYRRLVAYMKEHFRDDERGKRAAFYFLPWHFNFFCRYRPMPEEVYGAASLQQPLISTRWDSIACAELGETVAELDPLERLLRCESEAAFCPIAEALWEAGSDADAEAALRRLAADSLAGWEEELRASGRDSGRDEAVEG</sequence>
<dbReference type="InterPro" id="IPR013785">
    <property type="entry name" value="Aldolase_TIM"/>
</dbReference>
<feature type="compositionally biased region" description="Basic and acidic residues" evidence="12">
    <location>
        <begin position="490"/>
        <end position="518"/>
    </location>
</feature>
<comment type="subcellular location">
    <subcellularLocation>
        <location evidence="2">Nucleus</location>
        <location evidence="2">Nucleolus</location>
    </subcellularLocation>
</comment>
<dbReference type="SUPFAM" id="SSF51395">
    <property type="entry name" value="FMN-linked oxidoreductases"/>
    <property type="match status" value="1"/>
</dbReference>
<dbReference type="SUPFAM" id="SSF50978">
    <property type="entry name" value="WD40 repeat-like"/>
    <property type="match status" value="1"/>
</dbReference>
<feature type="region of interest" description="Disordered" evidence="12">
    <location>
        <begin position="570"/>
        <end position="599"/>
    </location>
</feature>
<dbReference type="PROSITE" id="PS50294">
    <property type="entry name" value="WD_REPEATS_REGION"/>
    <property type="match status" value="1"/>
</dbReference>
<dbReference type="CDD" id="cd02801">
    <property type="entry name" value="DUS_like_FMN"/>
    <property type="match status" value="1"/>
</dbReference>
<comment type="caution">
    <text evidence="14">The sequence shown here is derived from an EMBL/GenBank/DDBJ whole genome shotgun (WGS) entry which is preliminary data.</text>
</comment>
<dbReference type="Proteomes" id="UP000239899">
    <property type="component" value="Unassembled WGS sequence"/>
</dbReference>
<evidence type="ECO:0000259" key="13">
    <source>
        <dbReference type="SMART" id="SM01033"/>
    </source>
</evidence>
<dbReference type="Gene3D" id="3.20.20.70">
    <property type="entry name" value="Aldolase class I"/>
    <property type="match status" value="1"/>
</dbReference>
<dbReference type="PROSITE" id="PS00678">
    <property type="entry name" value="WD_REPEATS_1"/>
    <property type="match status" value="1"/>
</dbReference>
<feature type="domain" description="BING4 C-terminal" evidence="13">
    <location>
        <begin position="351"/>
        <end position="430"/>
    </location>
</feature>
<dbReference type="Pfam" id="PF08149">
    <property type="entry name" value="BING4CT"/>
    <property type="match status" value="1"/>
</dbReference>
<dbReference type="SMART" id="SM00320">
    <property type="entry name" value="WD40"/>
    <property type="match status" value="5"/>
</dbReference>
<evidence type="ECO:0000256" key="6">
    <source>
        <dbReference type="ARBA" id="ARBA00022643"/>
    </source>
</evidence>
<evidence type="ECO:0000313" key="14">
    <source>
        <dbReference type="EMBL" id="PRW55933.1"/>
    </source>
</evidence>
<accession>A0A2P6TPH8</accession>
<keyword evidence="5" id="KW-0285">Flavoprotein</keyword>
<keyword evidence="15" id="KW-1185">Reference proteome</keyword>
<name>A0A2P6TPH8_CHLSO</name>
<dbReference type="InterPro" id="IPR001680">
    <property type="entry name" value="WD40_rpt"/>
</dbReference>
<proteinExistence type="predicted"/>
<organism evidence="14 15">
    <name type="scientific">Chlorella sorokiniana</name>
    <name type="common">Freshwater green alga</name>
    <dbReference type="NCBI Taxonomy" id="3076"/>
    <lineage>
        <taxon>Eukaryota</taxon>
        <taxon>Viridiplantae</taxon>
        <taxon>Chlorophyta</taxon>
        <taxon>core chlorophytes</taxon>
        <taxon>Trebouxiophyceae</taxon>
        <taxon>Chlorellales</taxon>
        <taxon>Chlorellaceae</taxon>
        <taxon>Chlorella clade</taxon>
        <taxon>Chlorella</taxon>
    </lineage>
</organism>
<dbReference type="InterPro" id="IPR035587">
    <property type="entry name" value="DUS-like_FMN-bd"/>
</dbReference>
<dbReference type="STRING" id="3076.A0A2P6TPH8"/>
<dbReference type="InterPro" id="IPR040315">
    <property type="entry name" value="WDR46/Utp7"/>
</dbReference>
<feature type="compositionally biased region" description="Basic residues" evidence="12">
    <location>
        <begin position="472"/>
        <end position="484"/>
    </location>
</feature>
<dbReference type="InterPro" id="IPR018517">
    <property type="entry name" value="tRNA_hU_synthase_CS"/>
</dbReference>
<feature type="region of interest" description="Disordered" evidence="12">
    <location>
        <begin position="1"/>
        <end position="21"/>
    </location>
</feature>
<dbReference type="SMART" id="SM01033">
    <property type="entry name" value="BING4CT"/>
    <property type="match status" value="1"/>
</dbReference>
<feature type="region of interest" description="Disordered" evidence="12">
    <location>
        <begin position="432"/>
        <end position="525"/>
    </location>
</feature>
<gene>
    <name evidence="14" type="ORF">C2E21_4950</name>
</gene>
<dbReference type="FunFam" id="2.130.10.10:FF:000378">
    <property type="entry name" value="U3 small nucleolar RNA-associated protein 7"/>
    <property type="match status" value="1"/>
</dbReference>
<dbReference type="InterPro" id="IPR019775">
    <property type="entry name" value="WD40_repeat_CS"/>
</dbReference>
<reference evidence="14 15" key="1">
    <citation type="journal article" date="2018" name="Plant J.">
        <title>Genome sequences of Chlorella sorokiniana UTEX 1602 and Micractinium conductrix SAG 241.80: implications to maltose excretion by a green alga.</title>
        <authorList>
            <person name="Arriola M.B."/>
            <person name="Velmurugan N."/>
            <person name="Zhang Y."/>
            <person name="Plunkett M.H."/>
            <person name="Hondzo H."/>
            <person name="Barney B.M."/>
        </authorList>
    </citation>
    <scope>NUCLEOTIDE SEQUENCE [LARGE SCALE GENOMIC DNA]</scope>
    <source>
        <strain evidence="15">UTEX 1602</strain>
    </source>
</reference>
<dbReference type="PANTHER" id="PTHR14085:SF3">
    <property type="entry name" value="WD REPEAT-CONTAINING PROTEIN 46"/>
    <property type="match status" value="1"/>
</dbReference>
<dbReference type="GO" id="GO:0030686">
    <property type="term" value="C:90S preribosome"/>
    <property type="evidence" value="ECO:0007669"/>
    <property type="project" value="TreeGrafter"/>
</dbReference>
<evidence type="ECO:0000256" key="8">
    <source>
        <dbReference type="ARBA" id="ARBA00022737"/>
    </source>
</evidence>
<dbReference type="GO" id="GO:0032040">
    <property type="term" value="C:small-subunit processome"/>
    <property type="evidence" value="ECO:0007669"/>
    <property type="project" value="TreeGrafter"/>
</dbReference>